<dbReference type="AlphaFoldDB" id="A0A6S7HU13"/>
<dbReference type="Proteomes" id="UP001152795">
    <property type="component" value="Unassembled WGS sequence"/>
</dbReference>
<accession>A0A6S7HU13</accession>
<reference evidence="1" key="1">
    <citation type="submission" date="2020-04" db="EMBL/GenBank/DDBJ databases">
        <authorList>
            <person name="Alioto T."/>
            <person name="Alioto T."/>
            <person name="Gomez Garrido J."/>
        </authorList>
    </citation>
    <scope>NUCLEOTIDE SEQUENCE</scope>
    <source>
        <strain evidence="1">A484AB</strain>
    </source>
</reference>
<gene>
    <name evidence="1" type="ORF">PACLA_8A066701</name>
</gene>
<organism evidence="1 2">
    <name type="scientific">Paramuricea clavata</name>
    <name type="common">Red gorgonian</name>
    <name type="synonym">Violescent sea-whip</name>
    <dbReference type="NCBI Taxonomy" id="317549"/>
    <lineage>
        <taxon>Eukaryota</taxon>
        <taxon>Metazoa</taxon>
        <taxon>Cnidaria</taxon>
        <taxon>Anthozoa</taxon>
        <taxon>Octocorallia</taxon>
        <taxon>Malacalcyonacea</taxon>
        <taxon>Plexauridae</taxon>
        <taxon>Paramuricea</taxon>
    </lineage>
</organism>
<dbReference type="EMBL" id="CACRXK020005994">
    <property type="protein sequence ID" value="CAB4008019.1"/>
    <property type="molecule type" value="Genomic_DNA"/>
</dbReference>
<protein>
    <submittedName>
        <fullName evidence="1">Uncharacterized protein</fullName>
    </submittedName>
</protein>
<evidence type="ECO:0000313" key="2">
    <source>
        <dbReference type="Proteomes" id="UP001152795"/>
    </source>
</evidence>
<keyword evidence="2" id="KW-1185">Reference proteome</keyword>
<name>A0A6S7HU13_PARCT</name>
<comment type="caution">
    <text evidence="1">The sequence shown here is derived from an EMBL/GenBank/DDBJ whole genome shotgun (WGS) entry which is preliminary data.</text>
</comment>
<proteinExistence type="predicted"/>
<evidence type="ECO:0000313" key="1">
    <source>
        <dbReference type="EMBL" id="CAB4008019.1"/>
    </source>
</evidence>
<dbReference type="OrthoDB" id="10621647at2759"/>
<sequence length="101" mass="11420">MSSCPKDKYYSSFLDTCVECPDLIQKCRNESPIDAQSCSRYCADDLSNVGEDGPSTIFIGTLVGLLAFVVVMVAIVGVKLYKRYFKPRRNELVRNNRGRRM</sequence>